<dbReference type="EMBL" id="ASHM01018358">
    <property type="protein sequence ID" value="PNX99956.1"/>
    <property type="molecule type" value="Genomic_DNA"/>
</dbReference>
<proteinExistence type="predicted"/>
<evidence type="ECO:0000313" key="1">
    <source>
        <dbReference type="EMBL" id="PNX99956.1"/>
    </source>
</evidence>
<protein>
    <submittedName>
        <fullName evidence="1">F-box protein</fullName>
    </submittedName>
</protein>
<dbReference type="Proteomes" id="UP000236291">
    <property type="component" value="Unassembled WGS sequence"/>
</dbReference>
<gene>
    <name evidence="1" type="ORF">L195_g023229</name>
</gene>
<sequence length="84" mass="9447">MATNFIRTSSAEHTTTPTPPESIYLCKAVSVTCHGKQPLVLGIDDNCDRLMLKCGNENWKEIRYMSMRIGDICILPFQTPALCR</sequence>
<organism evidence="1 2">
    <name type="scientific">Trifolium pratense</name>
    <name type="common">Red clover</name>
    <dbReference type="NCBI Taxonomy" id="57577"/>
    <lineage>
        <taxon>Eukaryota</taxon>
        <taxon>Viridiplantae</taxon>
        <taxon>Streptophyta</taxon>
        <taxon>Embryophyta</taxon>
        <taxon>Tracheophyta</taxon>
        <taxon>Spermatophyta</taxon>
        <taxon>Magnoliopsida</taxon>
        <taxon>eudicotyledons</taxon>
        <taxon>Gunneridae</taxon>
        <taxon>Pentapetalae</taxon>
        <taxon>rosids</taxon>
        <taxon>fabids</taxon>
        <taxon>Fabales</taxon>
        <taxon>Fabaceae</taxon>
        <taxon>Papilionoideae</taxon>
        <taxon>50 kb inversion clade</taxon>
        <taxon>NPAAA clade</taxon>
        <taxon>Hologalegina</taxon>
        <taxon>IRL clade</taxon>
        <taxon>Trifolieae</taxon>
        <taxon>Trifolium</taxon>
    </lineage>
</organism>
<accession>A0A2K3NAA6</accession>
<reference evidence="1 2" key="2">
    <citation type="journal article" date="2017" name="Front. Plant Sci.">
        <title>Gene Classification and Mining of Molecular Markers Useful in Red Clover (Trifolium pratense) Breeding.</title>
        <authorList>
            <person name="Istvanek J."/>
            <person name="Dluhosova J."/>
            <person name="Dluhos P."/>
            <person name="Patkova L."/>
            <person name="Nedelnik J."/>
            <person name="Repkova J."/>
        </authorList>
    </citation>
    <scope>NUCLEOTIDE SEQUENCE [LARGE SCALE GENOMIC DNA]</scope>
    <source>
        <strain evidence="2">cv. Tatra</strain>
        <tissue evidence="1">Young leaves</tissue>
    </source>
</reference>
<evidence type="ECO:0000313" key="2">
    <source>
        <dbReference type="Proteomes" id="UP000236291"/>
    </source>
</evidence>
<dbReference type="AlphaFoldDB" id="A0A2K3NAA6"/>
<name>A0A2K3NAA6_TRIPR</name>
<comment type="caution">
    <text evidence="1">The sequence shown here is derived from an EMBL/GenBank/DDBJ whole genome shotgun (WGS) entry which is preliminary data.</text>
</comment>
<reference evidence="1 2" key="1">
    <citation type="journal article" date="2014" name="Am. J. Bot.">
        <title>Genome assembly and annotation for red clover (Trifolium pratense; Fabaceae).</title>
        <authorList>
            <person name="Istvanek J."/>
            <person name="Jaros M."/>
            <person name="Krenek A."/>
            <person name="Repkova J."/>
        </authorList>
    </citation>
    <scope>NUCLEOTIDE SEQUENCE [LARGE SCALE GENOMIC DNA]</scope>
    <source>
        <strain evidence="2">cv. Tatra</strain>
        <tissue evidence="1">Young leaves</tissue>
    </source>
</reference>